<sequence length="565" mass="60709">MALLPSADKQPPVADTKSKPESSSGDDAATVEVHSGSESEPRDATAEEMARFPHVADRLPFAVWAVIVAGAAERFTYFGLIAPWQNYMQNPRDSQGVPGALGLGQATASNIYNAFFLFSFLTPMAFALVADIWLGRYKTLLMGLVLYLLGCLALVTSSLPSSLDAGAGIGGLVAALILVGLGAGSVKATFFPLLGDQYVQQKPQLIRRRNGKVVIVDGERTLQLMYNLYYWFTNIASLSSIPVTFLEIRYHFWAAYLLATAALCLSIVLFLVWSTKLRKVPAQGNVLPDAVRVMVLAARSGFKLDHSKASYQAANYTSTHAARTVPWSDDFVDQIKSGLQACRVIFSLLVFYLCINQMYNNLVSQAGQMRLGAVPNDMIQAFSGVACIVLGPPIQALYELLARYKIGFGPVARISVAFLFLAAAMAYAAGVQTLIYAAGPCFDRPGACEASVPGAGKPGVAVPVATGNDVSVWVQMPVYVLIAVAEILGFVTAFEYAYNHAPADMKTVVQALAQLTAGLASALSMAISPAAQDPHLVVMYACLAGAMGLSLVLFWWRFRKYDTST</sequence>
<evidence type="ECO:0000313" key="8">
    <source>
        <dbReference type="EMBL" id="KAK3332275.1"/>
    </source>
</evidence>
<evidence type="ECO:0000313" key="9">
    <source>
        <dbReference type="Proteomes" id="UP001286456"/>
    </source>
</evidence>
<comment type="caution">
    <text evidence="8">The sequence shown here is derived from an EMBL/GenBank/DDBJ whole genome shotgun (WGS) entry which is preliminary data.</text>
</comment>
<feature type="compositionally biased region" description="Basic and acidic residues" evidence="6">
    <location>
        <begin position="35"/>
        <end position="47"/>
    </location>
</feature>
<feature type="transmembrane region" description="Helical" evidence="7">
    <location>
        <begin position="140"/>
        <end position="159"/>
    </location>
</feature>
<dbReference type="PANTHER" id="PTHR11654">
    <property type="entry name" value="OLIGOPEPTIDE TRANSPORTER-RELATED"/>
    <property type="match status" value="1"/>
</dbReference>
<feature type="region of interest" description="Disordered" evidence="6">
    <location>
        <begin position="1"/>
        <end position="47"/>
    </location>
</feature>
<organism evidence="8 9">
    <name type="scientific">Cercophora scortea</name>
    <dbReference type="NCBI Taxonomy" id="314031"/>
    <lineage>
        <taxon>Eukaryota</taxon>
        <taxon>Fungi</taxon>
        <taxon>Dikarya</taxon>
        <taxon>Ascomycota</taxon>
        <taxon>Pezizomycotina</taxon>
        <taxon>Sordariomycetes</taxon>
        <taxon>Sordariomycetidae</taxon>
        <taxon>Sordariales</taxon>
        <taxon>Lasiosphaeriaceae</taxon>
        <taxon>Cercophora</taxon>
    </lineage>
</organism>
<protein>
    <submittedName>
        <fullName evidence="8">POT family-domain-containing protein</fullName>
    </submittedName>
</protein>
<proteinExistence type="inferred from homology"/>
<feature type="transmembrane region" description="Helical" evidence="7">
    <location>
        <begin position="341"/>
        <end position="359"/>
    </location>
</feature>
<evidence type="ECO:0000256" key="2">
    <source>
        <dbReference type="ARBA" id="ARBA00005982"/>
    </source>
</evidence>
<feature type="transmembrane region" description="Helical" evidence="7">
    <location>
        <begin position="379"/>
        <end position="398"/>
    </location>
</feature>
<reference evidence="8" key="1">
    <citation type="journal article" date="2023" name="Mol. Phylogenet. Evol.">
        <title>Genome-scale phylogeny and comparative genomics of the fungal order Sordariales.</title>
        <authorList>
            <person name="Hensen N."/>
            <person name="Bonometti L."/>
            <person name="Westerberg I."/>
            <person name="Brannstrom I.O."/>
            <person name="Guillou S."/>
            <person name="Cros-Aarteil S."/>
            <person name="Calhoun S."/>
            <person name="Haridas S."/>
            <person name="Kuo A."/>
            <person name="Mondo S."/>
            <person name="Pangilinan J."/>
            <person name="Riley R."/>
            <person name="LaButti K."/>
            <person name="Andreopoulos B."/>
            <person name="Lipzen A."/>
            <person name="Chen C."/>
            <person name="Yan M."/>
            <person name="Daum C."/>
            <person name="Ng V."/>
            <person name="Clum A."/>
            <person name="Steindorff A."/>
            <person name="Ohm R.A."/>
            <person name="Martin F."/>
            <person name="Silar P."/>
            <person name="Natvig D.O."/>
            <person name="Lalanne C."/>
            <person name="Gautier V."/>
            <person name="Ament-Velasquez S.L."/>
            <person name="Kruys A."/>
            <person name="Hutchinson M.I."/>
            <person name="Powell A.J."/>
            <person name="Barry K."/>
            <person name="Miller A.N."/>
            <person name="Grigoriev I.V."/>
            <person name="Debuchy R."/>
            <person name="Gladieux P."/>
            <person name="Hiltunen Thoren M."/>
            <person name="Johannesson H."/>
        </authorList>
    </citation>
    <scope>NUCLEOTIDE SEQUENCE</scope>
    <source>
        <strain evidence="8">SMH4131-1</strain>
    </source>
</reference>
<dbReference type="Proteomes" id="UP001286456">
    <property type="component" value="Unassembled WGS sequence"/>
</dbReference>
<feature type="transmembrane region" description="Helical" evidence="7">
    <location>
        <begin position="537"/>
        <end position="556"/>
    </location>
</feature>
<feature type="transmembrane region" description="Helical" evidence="7">
    <location>
        <begin position="478"/>
        <end position="499"/>
    </location>
</feature>
<feature type="transmembrane region" description="Helical" evidence="7">
    <location>
        <begin position="252"/>
        <end position="273"/>
    </location>
</feature>
<feature type="transmembrane region" description="Helical" evidence="7">
    <location>
        <begin position="410"/>
        <end position="430"/>
    </location>
</feature>
<keyword evidence="9" id="KW-1185">Reference proteome</keyword>
<dbReference type="GO" id="GO:0016020">
    <property type="term" value="C:membrane"/>
    <property type="evidence" value="ECO:0007669"/>
    <property type="project" value="UniProtKB-SubCell"/>
</dbReference>
<feature type="transmembrane region" description="Helical" evidence="7">
    <location>
        <begin position="228"/>
        <end position="246"/>
    </location>
</feature>
<evidence type="ECO:0000256" key="6">
    <source>
        <dbReference type="SAM" id="MobiDB-lite"/>
    </source>
</evidence>
<dbReference type="GO" id="GO:0022857">
    <property type="term" value="F:transmembrane transporter activity"/>
    <property type="evidence" value="ECO:0007669"/>
    <property type="project" value="InterPro"/>
</dbReference>
<evidence type="ECO:0000256" key="4">
    <source>
        <dbReference type="ARBA" id="ARBA00022989"/>
    </source>
</evidence>
<dbReference type="Pfam" id="PF00854">
    <property type="entry name" value="PTR2"/>
    <property type="match status" value="1"/>
</dbReference>
<feature type="transmembrane region" description="Helical" evidence="7">
    <location>
        <begin position="511"/>
        <end position="531"/>
    </location>
</feature>
<evidence type="ECO:0000256" key="1">
    <source>
        <dbReference type="ARBA" id="ARBA00004141"/>
    </source>
</evidence>
<evidence type="ECO:0000256" key="5">
    <source>
        <dbReference type="ARBA" id="ARBA00023136"/>
    </source>
</evidence>
<evidence type="ECO:0000256" key="7">
    <source>
        <dbReference type="SAM" id="Phobius"/>
    </source>
</evidence>
<dbReference type="InterPro" id="IPR000109">
    <property type="entry name" value="POT_fam"/>
</dbReference>
<keyword evidence="4 7" id="KW-1133">Transmembrane helix</keyword>
<dbReference type="SUPFAM" id="SSF103473">
    <property type="entry name" value="MFS general substrate transporter"/>
    <property type="match status" value="1"/>
</dbReference>
<accession>A0AAE0IWJ2</accession>
<reference evidence="8" key="2">
    <citation type="submission" date="2023-06" db="EMBL/GenBank/DDBJ databases">
        <authorList>
            <consortium name="Lawrence Berkeley National Laboratory"/>
            <person name="Haridas S."/>
            <person name="Hensen N."/>
            <person name="Bonometti L."/>
            <person name="Westerberg I."/>
            <person name="Brannstrom I.O."/>
            <person name="Guillou S."/>
            <person name="Cros-Aarteil S."/>
            <person name="Calhoun S."/>
            <person name="Kuo A."/>
            <person name="Mondo S."/>
            <person name="Pangilinan J."/>
            <person name="Riley R."/>
            <person name="Labutti K."/>
            <person name="Andreopoulos B."/>
            <person name="Lipzen A."/>
            <person name="Chen C."/>
            <person name="Yanf M."/>
            <person name="Daum C."/>
            <person name="Ng V."/>
            <person name="Clum A."/>
            <person name="Steindorff A."/>
            <person name="Ohm R."/>
            <person name="Martin F."/>
            <person name="Silar P."/>
            <person name="Natvig D."/>
            <person name="Lalanne C."/>
            <person name="Gautier V."/>
            <person name="Ament-Velasquez S.L."/>
            <person name="Kruys A."/>
            <person name="Hutchinson M.I."/>
            <person name="Powell A.J."/>
            <person name="Barry K."/>
            <person name="Miller A.N."/>
            <person name="Grigoriev I.V."/>
            <person name="Debuchy R."/>
            <person name="Gladieux P."/>
            <person name="Thoren M.H."/>
            <person name="Johannesson H."/>
        </authorList>
    </citation>
    <scope>NUCLEOTIDE SEQUENCE</scope>
    <source>
        <strain evidence="8">SMH4131-1</strain>
    </source>
</reference>
<dbReference type="EMBL" id="JAUEPO010000002">
    <property type="protein sequence ID" value="KAK3332275.1"/>
    <property type="molecule type" value="Genomic_DNA"/>
</dbReference>
<feature type="transmembrane region" description="Helical" evidence="7">
    <location>
        <begin position="165"/>
        <end position="184"/>
    </location>
</feature>
<gene>
    <name evidence="8" type="ORF">B0T19DRAFT_415200</name>
</gene>
<evidence type="ECO:0000256" key="3">
    <source>
        <dbReference type="ARBA" id="ARBA00022692"/>
    </source>
</evidence>
<keyword evidence="3 7" id="KW-0812">Transmembrane</keyword>
<keyword evidence="5 7" id="KW-0472">Membrane</keyword>
<comment type="similarity">
    <text evidence="2">Belongs to the major facilitator superfamily. Proton-dependent oligopeptide transporter (POT/PTR) (TC 2.A.17) family.</text>
</comment>
<dbReference type="InterPro" id="IPR036259">
    <property type="entry name" value="MFS_trans_sf"/>
</dbReference>
<dbReference type="AlphaFoldDB" id="A0AAE0IWJ2"/>
<comment type="subcellular location">
    <subcellularLocation>
        <location evidence="1">Membrane</location>
        <topology evidence="1">Multi-pass membrane protein</topology>
    </subcellularLocation>
</comment>
<dbReference type="Gene3D" id="1.20.1250.20">
    <property type="entry name" value="MFS general substrate transporter like domains"/>
    <property type="match status" value="1"/>
</dbReference>
<feature type="transmembrane region" description="Helical" evidence="7">
    <location>
        <begin position="111"/>
        <end position="133"/>
    </location>
</feature>
<feature type="transmembrane region" description="Helical" evidence="7">
    <location>
        <begin position="61"/>
        <end position="84"/>
    </location>
</feature>
<name>A0AAE0IWJ2_9PEZI</name>